<feature type="domain" description="Transposase DDE" evidence="1">
    <location>
        <begin position="36"/>
        <end position="160"/>
    </location>
</feature>
<proteinExistence type="predicted"/>
<evidence type="ECO:0000259" key="1">
    <source>
        <dbReference type="Pfam" id="PF13751"/>
    </source>
</evidence>
<reference evidence="2 3" key="1">
    <citation type="submission" date="2021-04" db="EMBL/GenBank/DDBJ databases">
        <title>Draft genome sequence of Paenibacillus cisolokensis, LC2-13A.</title>
        <authorList>
            <person name="Uke A."/>
            <person name="Chhe C."/>
            <person name="Baramee S."/>
            <person name="Kosugi A."/>
        </authorList>
    </citation>
    <scope>NUCLEOTIDE SEQUENCE [LARGE SCALE GENOMIC DNA]</scope>
    <source>
        <strain evidence="2 3">LC2-13A</strain>
    </source>
</reference>
<sequence length="170" mass="19487">MKSKEIQPVVPLNPVVHNGGQKQEGFEYNKDADFVICPAGEHSIRKAIQGSKKSGGSRSLVFYFDTEKCKSCPLRDGCLKPGAKSKTYSIRIIAEHYKEHIDFENSDTFKARIRRRPIIEHKNAELKRYHGMTRAKYRGLFRMRMQAVLTAFVVNAKRMVKLIEQMQPAS</sequence>
<evidence type="ECO:0000313" key="3">
    <source>
        <dbReference type="Proteomes" id="UP000680304"/>
    </source>
</evidence>
<dbReference type="InterPro" id="IPR025668">
    <property type="entry name" value="Tnp_DDE_dom"/>
</dbReference>
<organism evidence="2 3">
    <name type="scientific">Paenibacillus cisolokensis</name>
    <dbReference type="NCBI Taxonomy" id="1658519"/>
    <lineage>
        <taxon>Bacteria</taxon>
        <taxon>Bacillati</taxon>
        <taxon>Bacillota</taxon>
        <taxon>Bacilli</taxon>
        <taxon>Bacillales</taxon>
        <taxon>Paenibacillaceae</taxon>
        <taxon>Paenibacillus</taxon>
    </lineage>
</organism>
<accession>A0ABQ4N5H9</accession>
<evidence type="ECO:0000313" key="2">
    <source>
        <dbReference type="EMBL" id="GIQ63407.1"/>
    </source>
</evidence>
<protein>
    <recommendedName>
        <fullName evidence="1">Transposase DDE domain-containing protein</fullName>
    </recommendedName>
</protein>
<dbReference type="EMBL" id="BOVJ01000062">
    <property type="protein sequence ID" value="GIQ63407.1"/>
    <property type="molecule type" value="Genomic_DNA"/>
</dbReference>
<dbReference type="PANTHER" id="PTHR33408">
    <property type="entry name" value="TRANSPOSASE"/>
    <property type="match status" value="1"/>
</dbReference>
<dbReference type="PANTHER" id="PTHR33408:SF2">
    <property type="entry name" value="TRANSPOSASE DDE DOMAIN-CONTAINING PROTEIN"/>
    <property type="match status" value="1"/>
</dbReference>
<dbReference type="Pfam" id="PF13751">
    <property type="entry name" value="DDE_Tnp_1_6"/>
    <property type="match status" value="1"/>
</dbReference>
<keyword evidence="3" id="KW-1185">Reference proteome</keyword>
<gene>
    <name evidence="2" type="ORF">PACILC2_19750</name>
</gene>
<dbReference type="Proteomes" id="UP000680304">
    <property type="component" value="Unassembled WGS sequence"/>
</dbReference>
<comment type="caution">
    <text evidence="2">The sequence shown here is derived from an EMBL/GenBank/DDBJ whole genome shotgun (WGS) entry which is preliminary data.</text>
</comment>
<name>A0ABQ4N5H9_9BACL</name>